<dbReference type="Proteomes" id="UP001459277">
    <property type="component" value="Unassembled WGS sequence"/>
</dbReference>
<evidence type="ECO:0000259" key="1">
    <source>
        <dbReference type="PROSITE" id="PS50004"/>
    </source>
</evidence>
<proteinExistence type="predicted"/>
<dbReference type="SUPFAM" id="SSF49562">
    <property type="entry name" value="C2 domain (Calcium/lipid-binding domain, CaLB)"/>
    <property type="match status" value="1"/>
</dbReference>
<keyword evidence="3" id="KW-1185">Reference proteome</keyword>
<dbReference type="SMART" id="SM00239">
    <property type="entry name" value="C2"/>
    <property type="match status" value="1"/>
</dbReference>
<dbReference type="InterPro" id="IPR000008">
    <property type="entry name" value="C2_dom"/>
</dbReference>
<dbReference type="Pfam" id="PF00168">
    <property type="entry name" value="C2"/>
    <property type="match status" value="1"/>
</dbReference>
<gene>
    <name evidence="2" type="ORF">SO802_013537</name>
</gene>
<sequence>MECRPLDITVNSAKDLKDLNLFSKMDLYAVVSIHGDYYNNNNNNASQQKTHIDKDCGPNPKWNFPMKFTVDVSAAEQNRLALVVKIKAEKKLAGDKEVGEVHVPIKELLESYGEESKDERRASYSVRTPSGKAKGVLDFTYKFGEKFTATQQKAKNVDTDTPVTAYPVGYGAAGPSGGPAPAYPPPGMLAAGTVAAAYPYAHQPPPHGGYPPQGGYPPPPMYGGYPPQPAYNGGYPQYPHQPAPYPQAGYGGYGAKPPKKSGGSGGKMALGLGAGLLGGLLVGDMISDVSEMGAYDSGYDAGFDDAGGDF</sequence>
<dbReference type="PANTHER" id="PTHR32246">
    <property type="entry name" value="INGRESSION PROTEIN FIC1"/>
    <property type="match status" value="1"/>
</dbReference>
<evidence type="ECO:0000313" key="2">
    <source>
        <dbReference type="EMBL" id="KAL0005976.1"/>
    </source>
</evidence>
<reference evidence="2 3" key="1">
    <citation type="submission" date="2024-01" db="EMBL/GenBank/DDBJ databases">
        <title>A telomere-to-telomere, gap-free genome of sweet tea (Lithocarpus litseifolius).</title>
        <authorList>
            <person name="Zhou J."/>
        </authorList>
    </citation>
    <scope>NUCLEOTIDE SEQUENCE [LARGE SCALE GENOMIC DNA]</scope>
    <source>
        <strain evidence="2">Zhou-2022a</strain>
        <tissue evidence="2">Leaf</tissue>
    </source>
</reference>
<organism evidence="2 3">
    <name type="scientific">Lithocarpus litseifolius</name>
    <dbReference type="NCBI Taxonomy" id="425828"/>
    <lineage>
        <taxon>Eukaryota</taxon>
        <taxon>Viridiplantae</taxon>
        <taxon>Streptophyta</taxon>
        <taxon>Embryophyta</taxon>
        <taxon>Tracheophyta</taxon>
        <taxon>Spermatophyta</taxon>
        <taxon>Magnoliopsida</taxon>
        <taxon>eudicotyledons</taxon>
        <taxon>Gunneridae</taxon>
        <taxon>Pentapetalae</taxon>
        <taxon>rosids</taxon>
        <taxon>fabids</taxon>
        <taxon>Fagales</taxon>
        <taxon>Fagaceae</taxon>
        <taxon>Lithocarpus</taxon>
    </lineage>
</organism>
<dbReference type="GO" id="GO:0006952">
    <property type="term" value="P:defense response"/>
    <property type="evidence" value="ECO:0007669"/>
    <property type="project" value="InterPro"/>
</dbReference>
<dbReference type="PANTHER" id="PTHR32246:SF159">
    <property type="entry name" value="C2 DOMAIN-CONTAINING PROTEIN"/>
    <property type="match status" value="1"/>
</dbReference>
<accession>A0AAW2DBD5</accession>
<dbReference type="PROSITE" id="PS50004">
    <property type="entry name" value="C2"/>
    <property type="match status" value="1"/>
</dbReference>
<dbReference type="AlphaFoldDB" id="A0AAW2DBD5"/>
<dbReference type="EMBL" id="JAZDWU010000004">
    <property type="protein sequence ID" value="KAL0005976.1"/>
    <property type="molecule type" value="Genomic_DNA"/>
</dbReference>
<protein>
    <recommendedName>
        <fullName evidence="1">C2 domain-containing protein</fullName>
    </recommendedName>
</protein>
<comment type="caution">
    <text evidence="2">The sequence shown here is derived from an EMBL/GenBank/DDBJ whole genome shotgun (WGS) entry which is preliminary data.</text>
</comment>
<dbReference type="Gene3D" id="2.60.40.150">
    <property type="entry name" value="C2 domain"/>
    <property type="match status" value="1"/>
</dbReference>
<dbReference type="CDD" id="cd04051">
    <property type="entry name" value="C2_SRC2_like"/>
    <property type="match status" value="1"/>
</dbReference>
<dbReference type="InterPro" id="IPR035892">
    <property type="entry name" value="C2_domain_sf"/>
</dbReference>
<evidence type="ECO:0000313" key="3">
    <source>
        <dbReference type="Proteomes" id="UP001459277"/>
    </source>
</evidence>
<feature type="domain" description="C2" evidence="1">
    <location>
        <begin position="1"/>
        <end position="119"/>
    </location>
</feature>
<name>A0AAW2DBD5_9ROSI</name>
<dbReference type="InterPro" id="IPR044750">
    <property type="entry name" value="C2_SRC2/BAP"/>
</dbReference>